<feature type="compositionally biased region" description="Basic residues" evidence="2">
    <location>
        <begin position="21"/>
        <end position="32"/>
    </location>
</feature>
<keyword evidence="4" id="KW-1185">Reference proteome</keyword>
<sequence>MSITRRPKWHPPPPPTPRILHLPRRPRRKPKTHSNNNNNNRGNLALPILLLNSGDSSPDERRQRVLEDFEYGNVEDSWRFQAEILRAECNFLRMERDLAVKKLDLNQIQTNKLLKCSTKNMTREFEENLKDLGRIARENGVKCSNFDQKASILRRRLDKLSVSEIKTTSSFKFDHQSSSLDSNSEQRFTDVENLRRKMERLSKGMLERMEEEYGSMLLSSRTSSASASSSKRIEYPNLSSSLALVPQNHPQASLILHESKSREEKACSGRCKAIVRKIVEQVRAEMEQWSQMQEMVGLVREEMEELRASRDFWENKALASNDSVQSLQLSVQEWRDKTLSYETKVNELQQQITDFQFEVKALRTKTYSQQQIPRESSKEKEKRVLICSLKENHGHRTSSSSRGNQSRRRGDGSAVGGLNKIPLREISNSFSPSSPLYRQNNRAVTLLHCRENYNPDLENI</sequence>
<gene>
    <name evidence="3" type="ORF">GIB67_018209</name>
</gene>
<feature type="coiled-coil region" evidence="1">
    <location>
        <begin position="331"/>
        <end position="365"/>
    </location>
</feature>
<accession>A0A7J7NMF6</accession>
<comment type="caution">
    <text evidence="3">The sequence shown here is derived from an EMBL/GenBank/DDBJ whole genome shotgun (WGS) entry which is preliminary data.</text>
</comment>
<name>A0A7J7NMF6_9MAGN</name>
<proteinExistence type="predicted"/>
<dbReference type="AlphaFoldDB" id="A0A7J7NMF6"/>
<organism evidence="3 4">
    <name type="scientific">Kingdonia uniflora</name>
    <dbReference type="NCBI Taxonomy" id="39325"/>
    <lineage>
        <taxon>Eukaryota</taxon>
        <taxon>Viridiplantae</taxon>
        <taxon>Streptophyta</taxon>
        <taxon>Embryophyta</taxon>
        <taxon>Tracheophyta</taxon>
        <taxon>Spermatophyta</taxon>
        <taxon>Magnoliopsida</taxon>
        <taxon>Ranunculales</taxon>
        <taxon>Circaeasteraceae</taxon>
        <taxon>Kingdonia</taxon>
    </lineage>
</organism>
<evidence type="ECO:0000256" key="1">
    <source>
        <dbReference type="SAM" id="Coils"/>
    </source>
</evidence>
<dbReference type="OrthoDB" id="1921697at2759"/>
<evidence type="ECO:0000256" key="2">
    <source>
        <dbReference type="SAM" id="MobiDB-lite"/>
    </source>
</evidence>
<dbReference type="PANTHER" id="PTHR35468">
    <property type="entry name" value="MYOSIN-LIKE PROTEIN"/>
    <property type="match status" value="1"/>
</dbReference>
<evidence type="ECO:0000313" key="3">
    <source>
        <dbReference type="EMBL" id="KAF6168369.1"/>
    </source>
</evidence>
<dbReference type="PANTHER" id="PTHR35468:SF1">
    <property type="entry name" value="MYOSIN-LIKE PROTEIN"/>
    <property type="match status" value="1"/>
</dbReference>
<protein>
    <submittedName>
        <fullName evidence="3">Uncharacterized protein</fullName>
    </submittedName>
</protein>
<evidence type="ECO:0000313" key="4">
    <source>
        <dbReference type="Proteomes" id="UP000541444"/>
    </source>
</evidence>
<keyword evidence="1" id="KW-0175">Coiled coil</keyword>
<dbReference type="EMBL" id="JACGCM010000697">
    <property type="protein sequence ID" value="KAF6168369.1"/>
    <property type="molecule type" value="Genomic_DNA"/>
</dbReference>
<feature type="region of interest" description="Disordered" evidence="2">
    <location>
        <begin position="388"/>
        <end position="418"/>
    </location>
</feature>
<dbReference type="Proteomes" id="UP000541444">
    <property type="component" value="Unassembled WGS sequence"/>
</dbReference>
<reference evidence="3 4" key="1">
    <citation type="journal article" date="2020" name="IScience">
        <title>Genome Sequencing of the Endangered Kingdonia uniflora (Circaeasteraceae, Ranunculales) Reveals Potential Mechanisms of Evolutionary Specialization.</title>
        <authorList>
            <person name="Sun Y."/>
            <person name="Deng T."/>
            <person name="Zhang A."/>
            <person name="Moore M.J."/>
            <person name="Landis J.B."/>
            <person name="Lin N."/>
            <person name="Zhang H."/>
            <person name="Zhang X."/>
            <person name="Huang J."/>
            <person name="Zhang X."/>
            <person name="Sun H."/>
            <person name="Wang H."/>
        </authorList>
    </citation>
    <scope>NUCLEOTIDE SEQUENCE [LARGE SCALE GENOMIC DNA]</scope>
    <source>
        <strain evidence="3">TB1705</strain>
        <tissue evidence="3">Leaf</tissue>
    </source>
</reference>
<feature type="region of interest" description="Disordered" evidence="2">
    <location>
        <begin position="1"/>
        <end position="44"/>
    </location>
</feature>